<keyword evidence="5" id="KW-1185">Reference proteome</keyword>
<dbReference type="Proteomes" id="UP001146120">
    <property type="component" value="Unassembled WGS sequence"/>
</dbReference>
<evidence type="ECO:0000313" key="5">
    <source>
        <dbReference type="Proteomes" id="UP001146120"/>
    </source>
</evidence>
<feature type="region of interest" description="Disordered" evidence="2">
    <location>
        <begin position="134"/>
        <end position="169"/>
    </location>
</feature>
<dbReference type="EMBL" id="DAKRPA010000315">
    <property type="protein sequence ID" value="DAZ93458.1"/>
    <property type="molecule type" value="Genomic_DNA"/>
</dbReference>
<protein>
    <recommendedName>
        <fullName evidence="3">Cyclin-like domain-containing protein</fullName>
    </recommendedName>
</protein>
<sequence length="364" mass="40758">MTSKDVANRWLFPDLREHVLRRPEANGEGNTFKTPSMRDGGISWETERKLRFTTCAFVEDLAQVLEMPSAPAVTAQLYVQRFYMMHSFSQHDRFLVATAAVFLAGKMEEFPIKVRLVTECSLFLLNCKPEQPREQIRAKPASKKRKPSLGHTGDGKPGDGPTGSSLSNNPEAAHVKHLDCLNALLEVIDVGVVESTSAKVLLMERILLQTIAFDLALPEPFSYVAPAMHKVFTLEAMHFNVTHSGIRATAFLFLADAVKSTLTMAFNANELAIGAVYLACLHLNQVSRNVATAQNEPWWSVWGLSAADLEDVARALLWMYEDEQGVKKPNLSDGLRELWDRYRPDQNMPDLEFIKKLDANLIAE</sequence>
<dbReference type="SUPFAM" id="SSF47954">
    <property type="entry name" value="Cyclin-like"/>
    <property type="match status" value="2"/>
</dbReference>
<dbReference type="SMART" id="SM00385">
    <property type="entry name" value="CYCLIN"/>
    <property type="match status" value="1"/>
</dbReference>
<accession>A0AAV2YJI5</accession>
<comment type="similarity">
    <text evidence="1">Belongs to the cyclin family.</text>
</comment>
<reference evidence="4" key="1">
    <citation type="submission" date="2022-11" db="EMBL/GenBank/DDBJ databases">
        <authorList>
            <person name="Morgan W.R."/>
            <person name="Tartar A."/>
        </authorList>
    </citation>
    <scope>NUCLEOTIDE SEQUENCE</scope>
    <source>
        <strain evidence="4">ARSEF 373</strain>
    </source>
</reference>
<dbReference type="InterPro" id="IPR006671">
    <property type="entry name" value="Cyclin_N"/>
</dbReference>
<gene>
    <name evidence="4" type="ORF">N0F65_007104</name>
</gene>
<dbReference type="InterPro" id="IPR013763">
    <property type="entry name" value="Cyclin-like_dom"/>
</dbReference>
<dbReference type="Pfam" id="PF00134">
    <property type="entry name" value="Cyclin_N"/>
    <property type="match status" value="1"/>
</dbReference>
<dbReference type="GO" id="GO:0006357">
    <property type="term" value="P:regulation of transcription by RNA polymerase II"/>
    <property type="evidence" value="ECO:0007669"/>
    <property type="project" value="InterPro"/>
</dbReference>
<name>A0AAV2YJI5_9STRA</name>
<keyword evidence="1" id="KW-0195">Cyclin</keyword>
<feature type="domain" description="Cyclin-like" evidence="3">
    <location>
        <begin position="56"/>
        <end position="209"/>
    </location>
</feature>
<proteinExistence type="inferred from homology"/>
<evidence type="ECO:0000256" key="2">
    <source>
        <dbReference type="SAM" id="MobiDB-lite"/>
    </source>
</evidence>
<reference evidence="4" key="2">
    <citation type="journal article" date="2023" name="Microbiol Resour">
        <title>Decontamination and Annotation of the Draft Genome Sequence of the Oomycete Lagenidium giganteum ARSEF 373.</title>
        <authorList>
            <person name="Morgan W.R."/>
            <person name="Tartar A."/>
        </authorList>
    </citation>
    <scope>NUCLEOTIDE SEQUENCE</scope>
    <source>
        <strain evidence="4">ARSEF 373</strain>
    </source>
</reference>
<dbReference type="InterPro" id="IPR043198">
    <property type="entry name" value="Cyclin/Ssn8"/>
</dbReference>
<organism evidence="4 5">
    <name type="scientific">Lagenidium giganteum</name>
    <dbReference type="NCBI Taxonomy" id="4803"/>
    <lineage>
        <taxon>Eukaryota</taxon>
        <taxon>Sar</taxon>
        <taxon>Stramenopiles</taxon>
        <taxon>Oomycota</taxon>
        <taxon>Peronosporomycetes</taxon>
        <taxon>Pythiales</taxon>
        <taxon>Pythiaceae</taxon>
    </lineage>
</organism>
<dbReference type="InterPro" id="IPR036915">
    <property type="entry name" value="Cyclin-like_sf"/>
</dbReference>
<evidence type="ECO:0000259" key="3">
    <source>
        <dbReference type="SMART" id="SM00385"/>
    </source>
</evidence>
<dbReference type="Gene3D" id="1.10.472.10">
    <property type="entry name" value="Cyclin-like"/>
    <property type="match status" value="2"/>
</dbReference>
<dbReference type="GO" id="GO:0016538">
    <property type="term" value="F:cyclin-dependent protein serine/threonine kinase regulator activity"/>
    <property type="evidence" value="ECO:0007669"/>
    <property type="project" value="InterPro"/>
</dbReference>
<dbReference type="AlphaFoldDB" id="A0AAV2YJI5"/>
<evidence type="ECO:0000256" key="1">
    <source>
        <dbReference type="RuleBase" id="RU000383"/>
    </source>
</evidence>
<evidence type="ECO:0000313" key="4">
    <source>
        <dbReference type="EMBL" id="DAZ93458.1"/>
    </source>
</evidence>
<comment type="caution">
    <text evidence="4">The sequence shown here is derived from an EMBL/GenBank/DDBJ whole genome shotgun (WGS) entry which is preliminary data.</text>
</comment>
<dbReference type="PANTHER" id="PTHR10026">
    <property type="entry name" value="CYCLIN"/>
    <property type="match status" value="1"/>
</dbReference>